<feature type="compositionally biased region" description="Polar residues" evidence="1">
    <location>
        <begin position="172"/>
        <end position="186"/>
    </location>
</feature>
<sequence>MAMMLSNKQTRNAHSLCNPSNHVARGVPGQDALMRTPLWLIMIKAFLSRNGFQDPKQEDKSVSGPLGQCPQVLICPPPLPGHHRTVNSLLDRSKVIIRPMNDGDGERKFELGLIVTMSFHPWDSNAKVVSFSSLTHFSSLNHTDSFSLLIDQNPPDPQQQESPVPHMPCEQTLWQSTPGLSGTQWSEDLFREPSQPDEPPIPGPSKVSDSHLPSHKSNSTHDPEPEVAPTH</sequence>
<gene>
    <name evidence="2" type="ORF">O181_003033</name>
</gene>
<name>A0A9Q3BDV7_9BASI</name>
<keyword evidence="3" id="KW-1185">Reference proteome</keyword>
<dbReference type="Proteomes" id="UP000765509">
    <property type="component" value="Unassembled WGS sequence"/>
</dbReference>
<dbReference type="AlphaFoldDB" id="A0A9Q3BDV7"/>
<organism evidence="2 3">
    <name type="scientific">Austropuccinia psidii MF-1</name>
    <dbReference type="NCBI Taxonomy" id="1389203"/>
    <lineage>
        <taxon>Eukaryota</taxon>
        <taxon>Fungi</taxon>
        <taxon>Dikarya</taxon>
        <taxon>Basidiomycota</taxon>
        <taxon>Pucciniomycotina</taxon>
        <taxon>Pucciniomycetes</taxon>
        <taxon>Pucciniales</taxon>
        <taxon>Sphaerophragmiaceae</taxon>
        <taxon>Austropuccinia</taxon>
    </lineage>
</organism>
<evidence type="ECO:0000313" key="3">
    <source>
        <dbReference type="Proteomes" id="UP000765509"/>
    </source>
</evidence>
<feature type="region of interest" description="Disordered" evidence="1">
    <location>
        <begin position="148"/>
        <end position="231"/>
    </location>
</feature>
<dbReference type="EMBL" id="AVOT02000527">
    <property type="protein sequence ID" value="MBW0463318.1"/>
    <property type="molecule type" value="Genomic_DNA"/>
</dbReference>
<accession>A0A9Q3BDV7</accession>
<protein>
    <submittedName>
        <fullName evidence="2">Uncharacterized protein</fullName>
    </submittedName>
</protein>
<evidence type="ECO:0000313" key="2">
    <source>
        <dbReference type="EMBL" id="MBW0463318.1"/>
    </source>
</evidence>
<evidence type="ECO:0000256" key="1">
    <source>
        <dbReference type="SAM" id="MobiDB-lite"/>
    </source>
</evidence>
<comment type="caution">
    <text evidence="2">The sequence shown here is derived from an EMBL/GenBank/DDBJ whole genome shotgun (WGS) entry which is preliminary data.</text>
</comment>
<proteinExistence type="predicted"/>
<reference evidence="2" key="1">
    <citation type="submission" date="2021-03" db="EMBL/GenBank/DDBJ databases">
        <title>Draft genome sequence of rust myrtle Austropuccinia psidii MF-1, a brazilian biotype.</title>
        <authorList>
            <person name="Quecine M.C."/>
            <person name="Pachon D.M.R."/>
            <person name="Bonatelli M.L."/>
            <person name="Correr F.H."/>
            <person name="Franceschini L.M."/>
            <person name="Leite T.F."/>
            <person name="Margarido G.R.A."/>
            <person name="Almeida C.A."/>
            <person name="Ferrarezi J.A."/>
            <person name="Labate C.A."/>
        </authorList>
    </citation>
    <scope>NUCLEOTIDE SEQUENCE</scope>
    <source>
        <strain evidence="2">MF-1</strain>
    </source>
</reference>